<sequence length="251" mass="26551">MIEALYAHSALQLSLVAGAILLAGLMRGFAGFGSGMVWIPLAALVIGPKLAAATLLILDTIIALPLIFPATKLCRWKSVVPAAIGAILAVSVGAWILANAPPIILHWGISIVVLALLAVLMSNWTYSEEPSRKQNLSVGALSGLLGGFSQMPSIPIYTLWATGPHPQNIIRANMIVFIAIADVSAYASYAYNGLFTKELIPVLIIAGPIYLGCLMFGAKAFKSAPPTYFKWAAKGIILLAAVVSLPFFHDL</sequence>
<dbReference type="Pfam" id="PF01925">
    <property type="entry name" value="TauE"/>
    <property type="match status" value="1"/>
</dbReference>
<dbReference type="InterPro" id="IPR052017">
    <property type="entry name" value="TSUP"/>
</dbReference>
<feature type="transmembrane region" description="Helical" evidence="8">
    <location>
        <begin position="199"/>
        <end position="219"/>
    </location>
</feature>
<feature type="transmembrane region" description="Helical" evidence="8">
    <location>
        <begin position="169"/>
        <end position="187"/>
    </location>
</feature>
<name>A0A1I4AMT6_9HYPH</name>
<accession>A0A1I4AMT6</accession>
<feature type="transmembrane region" description="Helical" evidence="8">
    <location>
        <begin position="136"/>
        <end position="157"/>
    </location>
</feature>
<reference evidence="9 10" key="1">
    <citation type="submission" date="2016-10" db="EMBL/GenBank/DDBJ databases">
        <authorList>
            <person name="Varghese N."/>
            <person name="Submissions S."/>
        </authorList>
    </citation>
    <scope>NUCLEOTIDE SEQUENCE [LARGE SCALE GENOMIC DNA]</scope>
    <source>
        <strain evidence="9 10">DSM 16392</strain>
    </source>
</reference>
<evidence type="ECO:0000256" key="5">
    <source>
        <dbReference type="ARBA" id="ARBA00022692"/>
    </source>
</evidence>
<organism evidence="9 10">
    <name type="scientific">Pseudovibrio ascidiaceicola</name>
    <dbReference type="NCBI Taxonomy" id="285279"/>
    <lineage>
        <taxon>Bacteria</taxon>
        <taxon>Pseudomonadati</taxon>
        <taxon>Pseudomonadota</taxon>
        <taxon>Alphaproteobacteria</taxon>
        <taxon>Hyphomicrobiales</taxon>
        <taxon>Stappiaceae</taxon>
        <taxon>Pseudovibrio</taxon>
    </lineage>
</organism>
<evidence type="ECO:0000256" key="2">
    <source>
        <dbReference type="ARBA" id="ARBA00009142"/>
    </source>
</evidence>
<comment type="subcellular location">
    <subcellularLocation>
        <location evidence="1 8">Cell membrane</location>
        <topology evidence="1 8">Multi-pass membrane protein</topology>
    </subcellularLocation>
</comment>
<gene>
    <name evidence="9" type="ORF">SAMN04488518_106271</name>
</gene>
<protein>
    <recommendedName>
        <fullName evidence="8">Probable membrane transporter protein</fullName>
    </recommendedName>
</protein>
<dbReference type="RefSeq" id="WP_093520144.1">
    <property type="nucleotide sequence ID" value="NZ_FOSK01000006.1"/>
</dbReference>
<feature type="transmembrane region" description="Helical" evidence="8">
    <location>
        <begin position="231"/>
        <end position="248"/>
    </location>
</feature>
<keyword evidence="3" id="KW-0813">Transport</keyword>
<comment type="similarity">
    <text evidence="2 8">Belongs to the 4-toluene sulfonate uptake permease (TSUP) (TC 2.A.102) family.</text>
</comment>
<evidence type="ECO:0000256" key="3">
    <source>
        <dbReference type="ARBA" id="ARBA00022448"/>
    </source>
</evidence>
<evidence type="ECO:0000256" key="8">
    <source>
        <dbReference type="RuleBase" id="RU363041"/>
    </source>
</evidence>
<feature type="transmembrane region" description="Helical" evidence="8">
    <location>
        <begin position="38"/>
        <end position="67"/>
    </location>
</feature>
<dbReference type="Proteomes" id="UP000199598">
    <property type="component" value="Unassembled WGS sequence"/>
</dbReference>
<proteinExistence type="inferred from homology"/>
<evidence type="ECO:0000256" key="1">
    <source>
        <dbReference type="ARBA" id="ARBA00004651"/>
    </source>
</evidence>
<comment type="caution">
    <text evidence="9">The sequence shown here is derived from an EMBL/GenBank/DDBJ whole genome shotgun (WGS) entry which is preliminary data.</text>
</comment>
<keyword evidence="7 8" id="KW-0472">Membrane</keyword>
<evidence type="ECO:0000256" key="6">
    <source>
        <dbReference type="ARBA" id="ARBA00022989"/>
    </source>
</evidence>
<keyword evidence="10" id="KW-1185">Reference proteome</keyword>
<keyword evidence="6 8" id="KW-1133">Transmembrane helix</keyword>
<evidence type="ECO:0000313" key="9">
    <source>
        <dbReference type="EMBL" id="SFK57049.1"/>
    </source>
</evidence>
<feature type="transmembrane region" description="Helical" evidence="8">
    <location>
        <begin position="104"/>
        <end position="124"/>
    </location>
</feature>
<feature type="transmembrane region" description="Helical" evidence="8">
    <location>
        <begin position="12"/>
        <end position="32"/>
    </location>
</feature>
<dbReference type="EMBL" id="FOSK01000006">
    <property type="protein sequence ID" value="SFK57049.1"/>
    <property type="molecule type" value="Genomic_DNA"/>
</dbReference>
<dbReference type="InterPro" id="IPR002781">
    <property type="entry name" value="TM_pro_TauE-like"/>
</dbReference>
<dbReference type="PANTHER" id="PTHR30269:SF37">
    <property type="entry name" value="MEMBRANE TRANSPORTER PROTEIN"/>
    <property type="match status" value="1"/>
</dbReference>
<evidence type="ECO:0000256" key="7">
    <source>
        <dbReference type="ARBA" id="ARBA00023136"/>
    </source>
</evidence>
<feature type="transmembrane region" description="Helical" evidence="8">
    <location>
        <begin position="79"/>
        <end position="98"/>
    </location>
</feature>
<evidence type="ECO:0000313" key="10">
    <source>
        <dbReference type="Proteomes" id="UP000199598"/>
    </source>
</evidence>
<dbReference type="PANTHER" id="PTHR30269">
    <property type="entry name" value="TRANSMEMBRANE PROTEIN YFCA"/>
    <property type="match status" value="1"/>
</dbReference>
<evidence type="ECO:0000256" key="4">
    <source>
        <dbReference type="ARBA" id="ARBA00022475"/>
    </source>
</evidence>
<keyword evidence="5 8" id="KW-0812">Transmembrane</keyword>
<keyword evidence="4 8" id="KW-1003">Cell membrane</keyword>